<evidence type="ECO:0000256" key="14">
    <source>
        <dbReference type="ARBA" id="ARBA00023136"/>
    </source>
</evidence>
<comment type="subcellular location">
    <subcellularLocation>
        <location evidence="2">Cytoplasm</location>
    </subcellularLocation>
    <subcellularLocation>
        <location evidence="1">Membrane</location>
        <topology evidence="1">Single-pass membrane protein</topology>
    </subcellularLocation>
</comment>
<dbReference type="FunFam" id="3.40.50.2000:FF:000014">
    <property type="entry name" value="Glycogen [starch] synthase"/>
    <property type="match status" value="1"/>
</dbReference>
<evidence type="ECO:0000256" key="3">
    <source>
        <dbReference type="ARBA" id="ARBA00004964"/>
    </source>
</evidence>
<dbReference type="GO" id="GO:0005978">
    <property type="term" value="P:glycogen biosynthetic process"/>
    <property type="evidence" value="ECO:0007669"/>
    <property type="project" value="UniProtKB-UniPathway"/>
</dbReference>
<evidence type="ECO:0000256" key="6">
    <source>
        <dbReference type="ARBA" id="ARBA00022533"/>
    </source>
</evidence>
<evidence type="ECO:0000259" key="22">
    <source>
        <dbReference type="Pfam" id="PF14662"/>
    </source>
</evidence>
<dbReference type="SUPFAM" id="SSF53756">
    <property type="entry name" value="UDP-Glycosyltransferase/glycogen phosphorylase"/>
    <property type="match status" value="2"/>
</dbReference>
<evidence type="ECO:0000313" key="24">
    <source>
        <dbReference type="Proteomes" id="UP000796761"/>
    </source>
</evidence>
<comment type="function">
    <text evidence="17">Transfers the glycosyl residue from UDP-Glc to the non-reducing end of alpha-1,4-glucan.</text>
</comment>
<sequence length="2015" mass="227713">MPLGRSLSMTSLNGLTQCEDEDLPVEDLLLFEVSWEVTNKVGGIYTVIQTKAKTTADEWGENYFLIGPYFEQNVKTQVELSEPPNPAVKKAMDSMKSQGCQVFFGRWLIEGSPYVLLFDIGSAAWNLDRWKGEFWEVSNIGIPFHDQEANDAVIFGSLTAWFLKELSCQFDDKPNIIAHFHEWQAGVGLILSRSKKLPVATIFTTHATLLGRYLCAASIDFYNNLDQFDIDKEAGERQIYHRYCMERASAHCAHVFTTVSQITATEAEHMLKKSPDVVTPNGLNIKKFSAMHEFQNLHSMYKSRIQEFIRGHFYGHLDFDLDKTLFFFIAGRYEFSNKGADMFLEALSRLNFLLRVHKTDVTVVVFFIMPAKTNNFNVETLKGQAVRKQLWDTAQSVKEKFGRKLYNSLLKGEIPDLNKILDRDDISIMKRAIYTTQRHTLPPVTTHNMIDDSNDPILNTIRRIGLFNNRTDRVKVILHPEFLSSTSPLLPLDYEEFVRGCHLGVFPSYYEPWGYTPAECTVMGIPSVTTNLSGFGCFMQEHVADPAAYGIYIVDRRFRSPDESCNQLTQFLYGFCQQNRRQRIIQRNRTERLSDLLDWKYLGRYYMHARHLALSRTFPVKFEMEPSAPPTIFGKRRKMVKSLERGAKKRHHNPVDSICRKIKSIQMMDQVANPALQIPKFQSRNFDSPQSNPIKNLEEVLKGRTCRSWESACSPLVTPNRDSVFSANSPSLGATSDSYSAKTTFSILKSNERPSSLRMSPYPVENSSPYCFGPREANAQNKPCALANAEPKDVRPKQKHLTSSPNVYFFTPEKKAESAAVQPPAPKTLPSSERGGRQTLGHNPYNVSLICEEDLLTTIFCACDIHHTGKVAVSKIIDYLRHTTSRESEDSGLEELCNMLDPEHKDISMDLQTYHAVMGEWIEDCKRKCEEGATEESSASTEDLEFPAPKNISEAKKMHVWMNVTSGSLEAFGGDVSKGDMETSDLITCVADLQYNNQKLQEENSKLKLTLEAVDETNSKLLADNEHLHQQLKSIQHSVLKAKSLEEELEEARNNLNLSEEKREQILWQNKQLQKENQSLNIKITSLQEEIIRNSMDTNGLQKKILELSKNAAQLQIQAHIYESTVMNKEASLIQKEQDIKELKLTIVECSSIIETLRAEKNKLLENVQHMQQELISNGLSFPLLYKFNSNISEGMNSLHCELELAQSSENIRTEWTSLDETLDREVLLLLQGPEYAGEKFKTIMQNLQEEVSEAEDLVMASLEWVKDPDEDMQQAWERKLVALKQELGEKRHLWTRKLQLLEKCKDSLDKDFTRVAGNLRRTKTEQLHLKKELSARQREVETAKLLQEETASQAESLRSELQKATQQLEDASKHAEDQVEAFHSACEEAASLKSKLEEAISEQQKLRDVNAALASTCQLLQEKVEDHKNALTLEISCPNNPSGHSWKQPCRQSSGSCTLERCDVGHMSSSDVTSGECRWKICSADDYTDADLPVSISMMDSSLAKIDRGEPTPSATLIPSSDHLTSAREALASSVESTALVPGCVIMEQRTSKGLHERGEDVPTSAAMETNSDKDPAAPMSGPSQTKKESCLVMEDPKPVFQNVLKQDPELGQEKKNNQEQSEEAPAVVPSKKGSSPTAGGIKGDKTKQNEPDSPNEKEVEAEFLRLSLGFKCDLFTLDKRVKLEERSRDLAEENLKKEITNAVNMLEALVPLCEEDNQAQEIIKKLQKSLQFLSQYAARVASRAEMLGAINQESRVSKAVEVMIQHVENLKRMYAKEHAELEELKQVLLQNERSFSCLGDRDESTNKKLPSPFNFKPSSALRRVSIATVPRSAGNAGTGVPLAQFHEPDGDERSDRFSRRSSSWGRLGVKQNEKRPSLQRFLSTYSWAEYEEENFETKNEQLESPAEVQEQPARKESVSEKGKYPPKWTLESMYSLMSAWASHFKASFCNANKTLWVSVSILVLLAALTSFLTGLSLQRPADAAPVGTGDSWTSVQQLLWPYTGLQHHGPPPV</sequence>
<dbReference type="Proteomes" id="UP000796761">
    <property type="component" value="Unassembled WGS sequence"/>
</dbReference>
<evidence type="ECO:0000256" key="8">
    <source>
        <dbReference type="ARBA" id="ARBA00022676"/>
    </source>
</evidence>
<dbReference type="InterPro" id="IPR028168">
    <property type="entry name" value="KASH5_CC"/>
</dbReference>
<evidence type="ECO:0000256" key="4">
    <source>
        <dbReference type="ARBA" id="ARBA00010686"/>
    </source>
</evidence>
<feature type="coiled-coil region" evidence="18">
    <location>
        <begin position="990"/>
        <end position="1174"/>
    </location>
</feature>
<keyword evidence="11 20" id="KW-1133">Transmembrane helix</keyword>
<dbReference type="OrthoDB" id="10062605at2759"/>
<keyword evidence="10 20" id="KW-0812">Transmembrane</keyword>
<feature type="compositionally biased region" description="Basic and acidic residues" evidence="19">
    <location>
        <begin position="1914"/>
        <end position="1924"/>
    </location>
</feature>
<dbReference type="PANTHER" id="PTHR10176">
    <property type="entry name" value="GLYCOGEN SYNTHASE"/>
    <property type="match status" value="1"/>
</dbReference>
<feature type="compositionally biased region" description="Basic and acidic residues" evidence="19">
    <location>
        <begin position="1552"/>
        <end position="1562"/>
    </location>
</feature>
<dbReference type="Pfam" id="PF14662">
    <property type="entry name" value="KASH_CCD"/>
    <property type="match status" value="1"/>
</dbReference>
<gene>
    <name evidence="23" type="ORF">HGM15179_017161</name>
</gene>
<comment type="similarity">
    <text evidence="4 17">Belongs to the glycosyltransferase 3 family.</text>
</comment>
<dbReference type="InterPro" id="IPR039508">
    <property type="entry name" value="KASH5_EF-hand-like_dom"/>
</dbReference>
<comment type="catalytic activity">
    <reaction evidence="16">
        <text>[(1-&gt;4)-alpha-D-glucosyl](n) + UDP-alpha-D-glucose = [(1-&gt;4)-alpha-D-glucosyl](n+1) + UDP + H(+)</text>
        <dbReference type="Rhea" id="RHEA:18549"/>
        <dbReference type="Rhea" id="RHEA-COMP:9584"/>
        <dbReference type="Rhea" id="RHEA-COMP:9587"/>
        <dbReference type="ChEBI" id="CHEBI:15378"/>
        <dbReference type="ChEBI" id="CHEBI:15444"/>
        <dbReference type="ChEBI" id="CHEBI:58223"/>
        <dbReference type="ChEBI" id="CHEBI:58885"/>
        <dbReference type="EC" id="2.4.1.11"/>
    </reaction>
    <physiologicalReaction direction="left-to-right" evidence="16">
        <dbReference type="Rhea" id="RHEA:18550"/>
    </physiologicalReaction>
</comment>
<feature type="region of interest" description="Disordered" evidence="19">
    <location>
        <begin position="1898"/>
        <end position="1924"/>
    </location>
</feature>
<dbReference type="GO" id="GO:0004373">
    <property type="term" value="F:alpha-1,4-glucan glucosyltransferase (UDP-glucose donor) activity"/>
    <property type="evidence" value="ECO:0007669"/>
    <property type="project" value="UniProtKB-EC"/>
</dbReference>
<organism evidence="23 24">
    <name type="scientific">Zosterops borbonicus</name>
    <dbReference type="NCBI Taxonomy" id="364589"/>
    <lineage>
        <taxon>Eukaryota</taxon>
        <taxon>Metazoa</taxon>
        <taxon>Chordata</taxon>
        <taxon>Craniata</taxon>
        <taxon>Vertebrata</taxon>
        <taxon>Euteleostomi</taxon>
        <taxon>Archelosauria</taxon>
        <taxon>Archosauria</taxon>
        <taxon>Dinosauria</taxon>
        <taxon>Saurischia</taxon>
        <taxon>Theropoda</taxon>
        <taxon>Coelurosauria</taxon>
        <taxon>Aves</taxon>
        <taxon>Neognathae</taxon>
        <taxon>Neoaves</taxon>
        <taxon>Telluraves</taxon>
        <taxon>Australaves</taxon>
        <taxon>Passeriformes</taxon>
        <taxon>Sylvioidea</taxon>
        <taxon>Zosteropidae</taxon>
        <taxon>Zosterops</taxon>
    </lineage>
</organism>
<dbReference type="CDD" id="cd03793">
    <property type="entry name" value="GT3_GSY2-like"/>
    <property type="match status" value="1"/>
</dbReference>
<keyword evidence="13 17" id="KW-0320">Glycogen biosynthesis</keyword>
<feature type="region of interest" description="Disordered" evidence="19">
    <location>
        <begin position="1615"/>
        <end position="1660"/>
    </location>
</feature>
<evidence type="ECO:0000256" key="17">
    <source>
        <dbReference type="RuleBase" id="RU363104"/>
    </source>
</evidence>
<comment type="function">
    <text evidence="15">Glycogen synthase participates in the glycogen biosynthetic process along with glycogenin and glycogen branching enzyme. Extends the primer composed of a few glucose units formed by glycogenin by adding new glucose units to it. In this context, glycogen synthase transfers the glycosyl residue from UDP-Glc to the non-reducing end of alpha-1,4-glucan.</text>
</comment>
<evidence type="ECO:0000259" key="21">
    <source>
        <dbReference type="Pfam" id="PF14658"/>
    </source>
</evidence>
<dbReference type="EMBL" id="SWJQ01000973">
    <property type="protein sequence ID" value="TRZ09951.1"/>
    <property type="molecule type" value="Genomic_DNA"/>
</dbReference>
<comment type="caution">
    <text evidence="23">The sequence shown here is derived from an EMBL/GenBank/DDBJ whole genome shotgun (WGS) entry which is preliminary data.</text>
</comment>
<feature type="region of interest" description="Disordered" evidence="19">
    <location>
        <begin position="815"/>
        <end position="840"/>
    </location>
</feature>
<dbReference type="Pfam" id="PF05693">
    <property type="entry name" value="Glycogen_syn"/>
    <property type="match status" value="1"/>
</dbReference>
<evidence type="ECO:0000313" key="23">
    <source>
        <dbReference type="EMBL" id="TRZ09951.1"/>
    </source>
</evidence>
<evidence type="ECO:0000256" key="9">
    <source>
        <dbReference type="ARBA" id="ARBA00022679"/>
    </source>
</evidence>
<keyword evidence="8 17" id="KW-0328">Glycosyltransferase</keyword>
<dbReference type="GO" id="GO:0005737">
    <property type="term" value="C:cytoplasm"/>
    <property type="evidence" value="ECO:0007669"/>
    <property type="project" value="UniProtKB-SubCell"/>
</dbReference>
<dbReference type="GO" id="GO:0016020">
    <property type="term" value="C:membrane"/>
    <property type="evidence" value="ECO:0007669"/>
    <property type="project" value="UniProtKB-SubCell"/>
</dbReference>
<feature type="domain" description="KASH5-like coiled-coil" evidence="22">
    <location>
        <begin position="982"/>
        <end position="1171"/>
    </location>
</feature>
<evidence type="ECO:0000256" key="12">
    <source>
        <dbReference type="ARBA" id="ARBA00023054"/>
    </source>
</evidence>
<evidence type="ECO:0000256" key="16">
    <source>
        <dbReference type="ARBA" id="ARBA00047345"/>
    </source>
</evidence>
<dbReference type="InterPro" id="IPR008677">
    <property type="entry name" value="MRVI1"/>
</dbReference>
<keyword evidence="14 20" id="KW-0472">Membrane</keyword>
<evidence type="ECO:0000256" key="1">
    <source>
        <dbReference type="ARBA" id="ARBA00004167"/>
    </source>
</evidence>
<evidence type="ECO:0000256" key="15">
    <source>
        <dbReference type="ARBA" id="ARBA00043883"/>
    </source>
</evidence>
<dbReference type="InterPro" id="IPR008631">
    <property type="entry name" value="Glycogen_synth"/>
</dbReference>
<evidence type="ECO:0000256" key="19">
    <source>
        <dbReference type="SAM" id="MobiDB-lite"/>
    </source>
</evidence>
<keyword evidence="24" id="KW-1185">Reference proteome</keyword>
<keyword evidence="12 18" id="KW-0175">Coiled coil</keyword>
<evidence type="ECO:0000256" key="18">
    <source>
        <dbReference type="SAM" id="Coils"/>
    </source>
</evidence>
<evidence type="ECO:0000256" key="7">
    <source>
        <dbReference type="ARBA" id="ARBA00022553"/>
    </source>
</evidence>
<feature type="compositionally biased region" description="Basic and acidic residues" evidence="19">
    <location>
        <begin position="1848"/>
        <end position="1860"/>
    </location>
</feature>
<protein>
    <recommendedName>
        <fullName evidence="17">Glycogen [starch] synthase</fullName>
        <ecNumber evidence="17">2.4.1.11</ecNumber>
    </recommendedName>
</protein>
<comment type="pathway">
    <text evidence="3 17">Glycan biosynthesis; glycogen biosynthesis.</text>
</comment>
<dbReference type="Gene3D" id="3.40.50.2000">
    <property type="entry name" value="Glycogen Phosphorylase B"/>
    <property type="match status" value="2"/>
</dbReference>
<dbReference type="UniPathway" id="UPA00164"/>
<keyword evidence="5" id="KW-0963">Cytoplasm</keyword>
<evidence type="ECO:0000256" key="10">
    <source>
        <dbReference type="ARBA" id="ARBA00022692"/>
    </source>
</evidence>
<feature type="domain" description="Protein KASH5 EF-hand-like" evidence="21">
    <location>
        <begin position="858"/>
        <end position="922"/>
    </location>
</feature>
<evidence type="ECO:0000256" key="13">
    <source>
        <dbReference type="ARBA" id="ARBA00023056"/>
    </source>
</evidence>
<accession>A0A8K1G1D6</accession>
<evidence type="ECO:0000256" key="11">
    <source>
        <dbReference type="ARBA" id="ARBA00022989"/>
    </source>
</evidence>
<keyword evidence="7" id="KW-0597">Phosphoprotein</keyword>
<evidence type="ECO:0000256" key="5">
    <source>
        <dbReference type="ARBA" id="ARBA00022490"/>
    </source>
</evidence>
<dbReference type="EC" id="2.4.1.11" evidence="17"/>
<feature type="compositionally biased region" description="Basic and acidic residues" evidence="19">
    <location>
        <begin position="1644"/>
        <end position="1660"/>
    </location>
</feature>
<name>A0A8K1G1D6_9PASS</name>
<dbReference type="Pfam" id="PF14658">
    <property type="entry name" value="EF-hand_9"/>
    <property type="match status" value="1"/>
</dbReference>
<reference evidence="23" key="1">
    <citation type="submission" date="2019-04" db="EMBL/GenBank/DDBJ databases">
        <title>Genome assembly of Zosterops borbonicus 15179.</title>
        <authorList>
            <person name="Leroy T."/>
            <person name="Anselmetti Y."/>
            <person name="Tilak M.-K."/>
            <person name="Nabholz B."/>
        </authorList>
    </citation>
    <scope>NUCLEOTIDE SEQUENCE</scope>
    <source>
        <strain evidence="23">HGM_15179</strain>
        <tissue evidence="23">Muscle</tissue>
    </source>
</reference>
<dbReference type="PANTHER" id="PTHR10176:SF1">
    <property type="entry name" value="GLYCOGEN [STARCH] SYNTHASE, LIVER"/>
    <property type="match status" value="1"/>
</dbReference>
<feature type="region of interest" description="Disordered" evidence="19">
    <location>
        <begin position="1834"/>
        <end position="1861"/>
    </location>
</feature>
<evidence type="ECO:0000256" key="2">
    <source>
        <dbReference type="ARBA" id="ARBA00004496"/>
    </source>
</evidence>
<keyword evidence="9 17" id="KW-0808">Transferase</keyword>
<keyword evidence="6" id="KW-0021">Allosteric enzyme</keyword>
<dbReference type="Pfam" id="PF05781">
    <property type="entry name" value="MRVI1"/>
    <property type="match status" value="1"/>
</dbReference>
<dbReference type="FunFam" id="3.40.50.2000:FF:000028">
    <property type="entry name" value="Glycogen [starch] synthase"/>
    <property type="match status" value="1"/>
</dbReference>
<proteinExistence type="inferred from homology"/>
<feature type="region of interest" description="Disordered" evidence="19">
    <location>
        <begin position="1552"/>
        <end position="1590"/>
    </location>
</feature>
<feature type="coiled-coil region" evidence="18">
    <location>
        <begin position="1348"/>
        <end position="1431"/>
    </location>
</feature>
<evidence type="ECO:0000256" key="20">
    <source>
        <dbReference type="SAM" id="Phobius"/>
    </source>
</evidence>
<feature type="transmembrane region" description="Helical" evidence="20">
    <location>
        <begin position="1957"/>
        <end position="1977"/>
    </location>
</feature>